<evidence type="ECO:0000313" key="6">
    <source>
        <dbReference type="Proteomes" id="UP000199800"/>
    </source>
</evidence>
<dbReference type="EMBL" id="FOHN01000004">
    <property type="protein sequence ID" value="SES82721.1"/>
    <property type="molecule type" value="Genomic_DNA"/>
</dbReference>
<feature type="transmembrane region" description="Helical" evidence="3">
    <location>
        <begin position="14"/>
        <end position="36"/>
    </location>
</feature>
<dbReference type="PROSITE" id="PS50111">
    <property type="entry name" value="CHEMOTAXIS_TRANSDUC_2"/>
    <property type="match status" value="1"/>
</dbReference>
<dbReference type="PANTHER" id="PTHR32089:SF112">
    <property type="entry name" value="LYSOZYME-LIKE PROTEIN-RELATED"/>
    <property type="match status" value="1"/>
</dbReference>
<feature type="transmembrane region" description="Helical" evidence="3">
    <location>
        <begin position="115"/>
        <end position="133"/>
    </location>
</feature>
<dbReference type="GO" id="GO:0016020">
    <property type="term" value="C:membrane"/>
    <property type="evidence" value="ECO:0007669"/>
    <property type="project" value="InterPro"/>
</dbReference>
<keyword evidence="3" id="KW-0472">Membrane</keyword>
<feature type="transmembrane region" description="Helical" evidence="3">
    <location>
        <begin position="42"/>
        <end position="65"/>
    </location>
</feature>
<keyword evidence="1 2" id="KW-0807">Transducer</keyword>
<gene>
    <name evidence="5" type="ORF">SAMN04487772_1042</name>
</gene>
<dbReference type="Proteomes" id="UP000199800">
    <property type="component" value="Unassembled WGS sequence"/>
</dbReference>
<organism evidence="5 6">
    <name type="scientific">[Clostridium] polysaccharolyticum</name>
    <dbReference type="NCBI Taxonomy" id="29364"/>
    <lineage>
        <taxon>Bacteria</taxon>
        <taxon>Bacillati</taxon>
        <taxon>Bacillota</taxon>
        <taxon>Clostridia</taxon>
        <taxon>Lachnospirales</taxon>
        <taxon>Lachnospiraceae</taxon>
    </lineage>
</organism>
<keyword evidence="3" id="KW-0812">Transmembrane</keyword>
<sequence>MDFEKRQLGRANKLLYVSLMVVCTILILANGAMVMADNSNGVAKFLLITLIICAAVSTVSFKMFAFDNKLRYILMGAWLTIDTLGVYSAGAQSTYAVSFAIMFGCVAYMSMRLTIFIDLSTILIVFSNLIYQIKIKKETIDSGTVVMIIVMTLIISLVCVALTTVFQNYVSESRSSLQERIDKQKAVVEEVTATSDEVASIFVTVHENLRNIKEQVNRNKSFMKDLSESVDSTAEEIQNQALSTSEIQNIISETDKHANHVKETANTVLVTVEAGVNMSKTVMEQSEKVNNYTNEMTEKMQALSKKVQDVSSILETILNISNQTNLLALNASIEAARAGDAGRGFAVVAEEIRVLSEDTRVSTGKIGEIITDLTQAANETLKILTESVSSIKLQGEKVDEMNVSFIQTGNDVTNLIQNLDEIRDDIGTLTSSNRTIVDAISQLSGATQEVSAVSTEGFEISEMIQDKMEEFIELISKVSDLIDALETIVKR</sequence>
<dbReference type="GO" id="GO:0007165">
    <property type="term" value="P:signal transduction"/>
    <property type="evidence" value="ECO:0007669"/>
    <property type="project" value="UniProtKB-KW"/>
</dbReference>
<feature type="domain" description="Methyl-accepting transducer" evidence="4">
    <location>
        <begin position="208"/>
        <end position="465"/>
    </location>
</feature>
<accession>A0A1H9ZPH4</accession>
<dbReference type="SMART" id="SM00283">
    <property type="entry name" value="MA"/>
    <property type="match status" value="1"/>
</dbReference>
<dbReference type="AlphaFoldDB" id="A0A1H9ZPH4"/>
<dbReference type="PANTHER" id="PTHR32089">
    <property type="entry name" value="METHYL-ACCEPTING CHEMOTAXIS PROTEIN MCPB"/>
    <property type="match status" value="1"/>
</dbReference>
<evidence type="ECO:0000313" key="5">
    <source>
        <dbReference type="EMBL" id="SES82721.1"/>
    </source>
</evidence>
<protein>
    <submittedName>
        <fullName evidence="5">Methyl-accepting chemotaxis protein</fullName>
    </submittedName>
</protein>
<dbReference type="STRING" id="29364.SAMN04487772_1042"/>
<name>A0A1H9ZPH4_9FIRM</name>
<proteinExistence type="predicted"/>
<dbReference type="SUPFAM" id="SSF58104">
    <property type="entry name" value="Methyl-accepting chemotaxis protein (MCP) signaling domain"/>
    <property type="match status" value="1"/>
</dbReference>
<evidence type="ECO:0000256" key="1">
    <source>
        <dbReference type="ARBA" id="ARBA00023224"/>
    </source>
</evidence>
<evidence type="ECO:0000256" key="3">
    <source>
        <dbReference type="SAM" id="Phobius"/>
    </source>
</evidence>
<evidence type="ECO:0000256" key="2">
    <source>
        <dbReference type="PROSITE-ProRule" id="PRU00284"/>
    </source>
</evidence>
<reference evidence="5 6" key="1">
    <citation type="submission" date="2016-10" db="EMBL/GenBank/DDBJ databases">
        <authorList>
            <person name="de Groot N.N."/>
        </authorList>
    </citation>
    <scope>NUCLEOTIDE SEQUENCE [LARGE SCALE GENOMIC DNA]</scope>
    <source>
        <strain evidence="5 6">DSM 1801</strain>
    </source>
</reference>
<evidence type="ECO:0000259" key="4">
    <source>
        <dbReference type="PROSITE" id="PS50111"/>
    </source>
</evidence>
<keyword evidence="3" id="KW-1133">Transmembrane helix</keyword>
<dbReference type="Gene3D" id="1.10.287.950">
    <property type="entry name" value="Methyl-accepting chemotaxis protein"/>
    <property type="match status" value="1"/>
</dbReference>
<dbReference type="Pfam" id="PF00015">
    <property type="entry name" value="MCPsignal"/>
    <property type="match status" value="1"/>
</dbReference>
<keyword evidence="6" id="KW-1185">Reference proteome</keyword>
<dbReference type="RefSeq" id="WP_177180602.1">
    <property type="nucleotide sequence ID" value="NZ_FOHN01000004.1"/>
</dbReference>
<feature type="transmembrane region" description="Helical" evidence="3">
    <location>
        <begin position="145"/>
        <end position="166"/>
    </location>
</feature>
<dbReference type="InterPro" id="IPR004089">
    <property type="entry name" value="MCPsignal_dom"/>
</dbReference>